<dbReference type="InterPro" id="IPR001611">
    <property type="entry name" value="Leu-rich_rpt"/>
</dbReference>
<dbReference type="FunFam" id="2.60.40.10:FF:002224">
    <property type="entry name" value="Uncharacterized protein"/>
    <property type="match status" value="1"/>
</dbReference>
<accession>A0A9J7NCF6</accession>
<keyword evidence="6" id="KW-0472">Membrane</keyword>
<dbReference type="PANTHER" id="PTHR24373:SF383">
    <property type="entry name" value="LEUCINE-RICH REPEAT-CONTAINING PROTEIN 15-LIKE"/>
    <property type="match status" value="1"/>
</dbReference>
<dbReference type="PROSITE" id="PS50835">
    <property type="entry name" value="IG_LIKE"/>
    <property type="match status" value="2"/>
</dbReference>
<evidence type="ECO:0000256" key="5">
    <source>
        <dbReference type="SAM" id="MobiDB-lite"/>
    </source>
</evidence>
<dbReference type="InterPro" id="IPR050328">
    <property type="entry name" value="Dev_Immune_Receptor"/>
</dbReference>
<dbReference type="Gene3D" id="2.60.40.10">
    <property type="entry name" value="Immunoglobulins"/>
    <property type="match status" value="2"/>
</dbReference>
<dbReference type="Pfam" id="PF13927">
    <property type="entry name" value="Ig_3"/>
    <property type="match status" value="2"/>
</dbReference>
<dbReference type="InterPro" id="IPR013783">
    <property type="entry name" value="Ig-like_fold"/>
</dbReference>
<dbReference type="InterPro" id="IPR036179">
    <property type="entry name" value="Ig-like_dom_sf"/>
</dbReference>
<dbReference type="InterPro" id="IPR007110">
    <property type="entry name" value="Ig-like_dom"/>
</dbReference>
<proteinExistence type="predicted"/>
<reference evidence="10" key="2">
    <citation type="submission" date="2025-08" db="UniProtKB">
        <authorList>
            <consortium name="RefSeq"/>
        </authorList>
    </citation>
    <scope>IDENTIFICATION</scope>
    <source>
        <strain evidence="10">S238N-H82</strain>
        <tissue evidence="10">Testes</tissue>
    </source>
</reference>
<feature type="region of interest" description="Disordered" evidence="5">
    <location>
        <begin position="652"/>
        <end position="780"/>
    </location>
</feature>
<dbReference type="InterPro" id="IPR003591">
    <property type="entry name" value="Leu-rich_rpt_typical-subtyp"/>
</dbReference>
<keyword evidence="3" id="KW-0677">Repeat</keyword>
<protein>
    <submittedName>
        <fullName evidence="10">Insulin-like growth factor-binding protein complex acid labile subunit</fullName>
    </submittedName>
</protein>
<dbReference type="SMART" id="SM00408">
    <property type="entry name" value="IGc2"/>
    <property type="match status" value="2"/>
</dbReference>
<dbReference type="CDD" id="cd00096">
    <property type="entry name" value="Ig"/>
    <property type="match status" value="1"/>
</dbReference>
<feature type="domain" description="Ig-like" evidence="8">
    <location>
        <begin position="397"/>
        <end position="489"/>
    </location>
</feature>
<evidence type="ECO:0000256" key="2">
    <source>
        <dbReference type="ARBA" id="ARBA00022729"/>
    </source>
</evidence>
<feature type="compositionally biased region" description="Polar residues" evidence="5">
    <location>
        <begin position="672"/>
        <end position="682"/>
    </location>
</feature>
<evidence type="ECO:0000256" key="3">
    <source>
        <dbReference type="ARBA" id="ARBA00022737"/>
    </source>
</evidence>
<dbReference type="PROSITE" id="PS51450">
    <property type="entry name" value="LRR"/>
    <property type="match status" value="7"/>
</dbReference>
<evidence type="ECO:0000313" key="10">
    <source>
        <dbReference type="RefSeq" id="XP_035698779.1"/>
    </source>
</evidence>
<dbReference type="KEGG" id="bfo:118431645"/>
<feature type="chain" id="PRO_5039918963" evidence="7">
    <location>
        <begin position="22"/>
        <end position="780"/>
    </location>
</feature>
<keyword evidence="6" id="KW-1133">Transmembrane helix</keyword>
<evidence type="ECO:0000256" key="7">
    <source>
        <dbReference type="SAM" id="SignalP"/>
    </source>
</evidence>
<feature type="domain" description="Ig-like" evidence="8">
    <location>
        <begin position="493"/>
        <end position="591"/>
    </location>
</feature>
<dbReference type="InterPro" id="IPR032675">
    <property type="entry name" value="LRR_dom_sf"/>
</dbReference>
<evidence type="ECO:0000256" key="4">
    <source>
        <dbReference type="ARBA" id="ARBA00023157"/>
    </source>
</evidence>
<evidence type="ECO:0000256" key="1">
    <source>
        <dbReference type="ARBA" id="ARBA00022614"/>
    </source>
</evidence>
<dbReference type="SMART" id="SM00369">
    <property type="entry name" value="LRR_TYP"/>
    <property type="match status" value="13"/>
</dbReference>
<feature type="transmembrane region" description="Helical" evidence="6">
    <location>
        <begin position="596"/>
        <end position="623"/>
    </location>
</feature>
<dbReference type="AlphaFoldDB" id="A0A9J7NCF6"/>
<dbReference type="FunFam" id="3.80.10.10:FF:001176">
    <property type="entry name" value="Uncharacterized protein"/>
    <property type="match status" value="1"/>
</dbReference>
<dbReference type="OMA" id="NDENHST"/>
<sequence>MGKTVPGVLMLFLVILKTAEAARDCHCSATYCHCSGRSLTNVPQDLPATITTLALSWNHITAISQSDFSRYSRLTSLSLDGNPISTINNQAFYHLSNLGTLDLSLNLIRNLRVDMFRGLGNLQDLTLFNNDISDIEAGTFRQTPRLTILYLYQNKLTNLSSDMFAGLGNLQDLRLYNNEISDIEVGTFNLTSQLTTLYLYQNKLTNLSSDMFTGLEKLQDLRLNNNDISDIQAGTFSQTPRLRTLYLYHNKLTSFRSDLFTRLGNLEDLRLYNNYISDIEAGTFSSTSQLTTLHLYQNKLTKLRSDMFAGLGNLEDLRLYNNEISDIQVGTFNPTPQLRTLYLRNNRLKIIRSGVFAGLGNLWHLTEADNGLYTCTAASLVGSTSATLSVNLTFEEPTIGKFKRSTNNTLTPGETLHLLCESSGFPTPDIIVILPSGVNATVESDGRVTVDINANIIIRDITAEDAGLYVCIAASSIGSTNAILIVKVTYEEPTIVRFERNNNVFDQEKPPHLFCKASGIPTPDITVILPSGQNVTAETGGRVTEGENGTVTIRNVTAKDEGLYVCTAVSPVGSTFSIFSVVDLQQTSTVSTAPTFSLPALIGAIFGSVAGTVLIGGIILTIWCKRNNRSPPNGPDFSVVFNNTNTTTTVITNSKTGHLQTMSDSSNDRNSQHVSRPASSQFEPYEDVLPRSSDPRPRAAVLRQTATRQALRPPKRNNGEPPPVPPPRTASAGCDNGTVPEDNHESSHHYQPLRKPENSSSSAGDSQHHYQSLQRPQQPH</sequence>
<dbReference type="SUPFAM" id="SSF52058">
    <property type="entry name" value="L domain-like"/>
    <property type="match status" value="1"/>
</dbReference>
<dbReference type="GO" id="GO:0038023">
    <property type="term" value="F:signaling receptor activity"/>
    <property type="evidence" value="ECO:0000318"/>
    <property type="project" value="GO_Central"/>
</dbReference>
<keyword evidence="2 7" id="KW-0732">Signal</keyword>
<evidence type="ECO:0000259" key="8">
    <source>
        <dbReference type="PROSITE" id="PS50835"/>
    </source>
</evidence>
<keyword evidence="4" id="KW-1015">Disulfide bond</keyword>
<name>A0A9J7NCF6_BRAFL</name>
<dbReference type="RefSeq" id="XP_035698779.1">
    <property type="nucleotide sequence ID" value="XM_035842886.1"/>
</dbReference>
<dbReference type="SMART" id="SM00409">
    <property type="entry name" value="IG"/>
    <property type="match status" value="3"/>
</dbReference>
<dbReference type="PANTHER" id="PTHR24373">
    <property type="entry name" value="SLIT RELATED LEUCINE-RICH REPEAT NEURONAL PROTEIN"/>
    <property type="match status" value="1"/>
</dbReference>
<dbReference type="InterPro" id="IPR003599">
    <property type="entry name" value="Ig_sub"/>
</dbReference>
<dbReference type="GeneID" id="118431645"/>
<dbReference type="Proteomes" id="UP000001554">
    <property type="component" value="Chromosome 15"/>
</dbReference>
<keyword evidence="6" id="KW-0812">Transmembrane</keyword>
<evidence type="ECO:0000313" key="9">
    <source>
        <dbReference type="Proteomes" id="UP000001554"/>
    </source>
</evidence>
<reference evidence="9" key="1">
    <citation type="journal article" date="2020" name="Nat. Ecol. Evol.">
        <title>Deeply conserved synteny resolves early events in vertebrate evolution.</title>
        <authorList>
            <person name="Simakov O."/>
            <person name="Marletaz F."/>
            <person name="Yue J.X."/>
            <person name="O'Connell B."/>
            <person name="Jenkins J."/>
            <person name="Brandt A."/>
            <person name="Calef R."/>
            <person name="Tung C.H."/>
            <person name="Huang T.K."/>
            <person name="Schmutz J."/>
            <person name="Satoh N."/>
            <person name="Yu J.K."/>
            <person name="Putnam N.H."/>
            <person name="Green R.E."/>
            <person name="Rokhsar D.S."/>
        </authorList>
    </citation>
    <scope>NUCLEOTIDE SEQUENCE [LARGE SCALE GENOMIC DNA]</scope>
    <source>
        <strain evidence="9">S238N-H82</strain>
    </source>
</reference>
<dbReference type="GO" id="GO:0051965">
    <property type="term" value="P:positive regulation of synapse assembly"/>
    <property type="evidence" value="ECO:0000318"/>
    <property type="project" value="GO_Central"/>
</dbReference>
<feature type="compositionally biased region" description="Polar residues" evidence="5">
    <location>
        <begin position="654"/>
        <end position="665"/>
    </location>
</feature>
<dbReference type="Pfam" id="PF13855">
    <property type="entry name" value="LRR_8"/>
    <property type="match status" value="3"/>
</dbReference>
<dbReference type="FunFam" id="3.80.10.10:FF:001164">
    <property type="entry name" value="GH01279p"/>
    <property type="match status" value="1"/>
</dbReference>
<keyword evidence="9" id="KW-1185">Reference proteome</keyword>
<dbReference type="Gene3D" id="3.80.10.10">
    <property type="entry name" value="Ribonuclease Inhibitor"/>
    <property type="match status" value="3"/>
</dbReference>
<dbReference type="GO" id="GO:0005886">
    <property type="term" value="C:plasma membrane"/>
    <property type="evidence" value="ECO:0000318"/>
    <property type="project" value="GO_Central"/>
</dbReference>
<feature type="signal peptide" evidence="7">
    <location>
        <begin position="1"/>
        <end position="21"/>
    </location>
</feature>
<dbReference type="InterPro" id="IPR003598">
    <property type="entry name" value="Ig_sub2"/>
</dbReference>
<dbReference type="OrthoDB" id="676979at2759"/>
<dbReference type="SUPFAM" id="SSF48726">
    <property type="entry name" value="Immunoglobulin"/>
    <property type="match status" value="2"/>
</dbReference>
<feature type="compositionally biased region" description="Polar residues" evidence="5">
    <location>
        <begin position="758"/>
        <end position="780"/>
    </location>
</feature>
<organism evidence="9 10">
    <name type="scientific">Branchiostoma floridae</name>
    <name type="common">Florida lancelet</name>
    <name type="synonym">Amphioxus</name>
    <dbReference type="NCBI Taxonomy" id="7739"/>
    <lineage>
        <taxon>Eukaryota</taxon>
        <taxon>Metazoa</taxon>
        <taxon>Chordata</taxon>
        <taxon>Cephalochordata</taxon>
        <taxon>Leptocardii</taxon>
        <taxon>Amphioxiformes</taxon>
        <taxon>Branchiostomatidae</taxon>
        <taxon>Branchiostoma</taxon>
    </lineage>
</organism>
<keyword evidence="1" id="KW-0433">Leucine-rich repeat</keyword>
<gene>
    <name evidence="10" type="primary">LOC118431645</name>
</gene>
<evidence type="ECO:0000256" key="6">
    <source>
        <dbReference type="SAM" id="Phobius"/>
    </source>
</evidence>